<evidence type="ECO:0000259" key="2">
    <source>
        <dbReference type="Pfam" id="PF01738"/>
    </source>
</evidence>
<organism evidence="3 4">
    <name type="scientific">Oesophagostomum dentatum</name>
    <name type="common">Nodular worm</name>
    <dbReference type="NCBI Taxonomy" id="61180"/>
    <lineage>
        <taxon>Eukaryota</taxon>
        <taxon>Metazoa</taxon>
        <taxon>Ecdysozoa</taxon>
        <taxon>Nematoda</taxon>
        <taxon>Chromadorea</taxon>
        <taxon>Rhabditida</taxon>
        <taxon>Rhabditina</taxon>
        <taxon>Rhabditomorpha</taxon>
        <taxon>Strongyloidea</taxon>
        <taxon>Strongylidae</taxon>
        <taxon>Oesophagostomum</taxon>
    </lineage>
</organism>
<proteinExistence type="predicted"/>
<reference evidence="3 4" key="1">
    <citation type="submission" date="2014-03" db="EMBL/GenBank/DDBJ databases">
        <title>Draft genome of the hookworm Oesophagostomum dentatum.</title>
        <authorList>
            <person name="Mitreva M."/>
        </authorList>
    </citation>
    <scope>NUCLEOTIDE SEQUENCE [LARGE SCALE GENOMIC DNA]</scope>
    <source>
        <strain evidence="3 4">OD-Hann</strain>
    </source>
</reference>
<dbReference type="Proteomes" id="UP000053660">
    <property type="component" value="Unassembled WGS sequence"/>
</dbReference>
<protein>
    <recommendedName>
        <fullName evidence="2">Dienelactone hydrolase domain-containing protein</fullName>
    </recommendedName>
</protein>
<dbReference type="InterPro" id="IPR002925">
    <property type="entry name" value="Dienelactn_hydro"/>
</dbReference>
<dbReference type="OrthoDB" id="5855782at2759"/>
<feature type="domain" description="Dienelactone hydrolase" evidence="2">
    <location>
        <begin position="53"/>
        <end position="154"/>
    </location>
</feature>
<feature type="chain" id="PRO_5002082426" description="Dienelactone hydrolase domain-containing protein" evidence="1">
    <location>
        <begin position="19"/>
        <end position="155"/>
    </location>
</feature>
<evidence type="ECO:0000313" key="4">
    <source>
        <dbReference type="Proteomes" id="UP000053660"/>
    </source>
</evidence>
<dbReference type="Pfam" id="PF01738">
    <property type="entry name" value="DLH"/>
    <property type="match status" value="1"/>
</dbReference>
<dbReference type="SUPFAM" id="SSF53474">
    <property type="entry name" value="alpha/beta-Hydrolases"/>
    <property type="match status" value="1"/>
</dbReference>
<dbReference type="AlphaFoldDB" id="A0A0B1SEF3"/>
<dbReference type="InterPro" id="IPR050261">
    <property type="entry name" value="FrsA_esterase"/>
</dbReference>
<sequence length="155" mass="16941">MQALLLVLVSIFCITVHAGHPAKPQPPKQTKKPSSPYQEKFVQYGAENGTVMEGFLVYPKSVGQRPNSAPAVIVFHAFTGRTEFDNQKARDLAKLGYVAFAADVYGKGVASNDTNENFGIMGQLLAERDTTLQRRGRAAWAAVNNLPFVNGQKVF</sequence>
<name>A0A0B1SEF3_OESDE</name>
<feature type="signal peptide" evidence="1">
    <location>
        <begin position="1"/>
        <end position="18"/>
    </location>
</feature>
<dbReference type="EMBL" id="KN580780">
    <property type="protein sequence ID" value="KHJ82271.1"/>
    <property type="molecule type" value="Genomic_DNA"/>
</dbReference>
<dbReference type="GO" id="GO:0016787">
    <property type="term" value="F:hydrolase activity"/>
    <property type="evidence" value="ECO:0007669"/>
    <property type="project" value="InterPro"/>
</dbReference>
<dbReference type="PANTHER" id="PTHR22946">
    <property type="entry name" value="DIENELACTONE HYDROLASE DOMAIN-CONTAINING PROTEIN-RELATED"/>
    <property type="match status" value="1"/>
</dbReference>
<keyword evidence="1" id="KW-0732">Signal</keyword>
<evidence type="ECO:0000313" key="3">
    <source>
        <dbReference type="EMBL" id="KHJ82271.1"/>
    </source>
</evidence>
<accession>A0A0B1SEF3</accession>
<dbReference type="Gene3D" id="3.40.50.1820">
    <property type="entry name" value="alpha/beta hydrolase"/>
    <property type="match status" value="1"/>
</dbReference>
<dbReference type="PANTHER" id="PTHR22946:SF11">
    <property type="entry name" value="DIENELACTONE HYDROLASE DOMAIN-CONTAINING PROTEIN"/>
    <property type="match status" value="1"/>
</dbReference>
<dbReference type="InterPro" id="IPR029058">
    <property type="entry name" value="AB_hydrolase_fold"/>
</dbReference>
<gene>
    <name evidence="3" type="ORF">OESDEN_18037</name>
</gene>
<keyword evidence="4" id="KW-1185">Reference proteome</keyword>
<evidence type="ECO:0000256" key="1">
    <source>
        <dbReference type="SAM" id="SignalP"/>
    </source>
</evidence>